<evidence type="ECO:0000256" key="3">
    <source>
        <dbReference type="ARBA" id="ARBA00023315"/>
    </source>
</evidence>
<dbReference type="PROSITE" id="PS00737">
    <property type="entry name" value="THIOLASE_2"/>
    <property type="match status" value="1"/>
</dbReference>
<dbReference type="PANTHER" id="PTHR18919:SF107">
    <property type="entry name" value="ACETYL-COA ACETYLTRANSFERASE, CYTOSOLIC"/>
    <property type="match status" value="1"/>
</dbReference>
<dbReference type="RefSeq" id="WP_200689248.1">
    <property type="nucleotide sequence ID" value="NZ_JAEPRQ010000011.1"/>
</dbReference>
<dbReference type="SUPFAM" id="SSF53901">
    <property type="entry name" value="Thiolase-like"/>
    <property type="match status" value="2"/>
</dbReference>
<comment type="caution">
    <text evidence="7">The sequence shown here is derived from an EMBL/GenBank/DDBJ whole genome shotgun (WGS) entry which is preliminary data.</text>
</comment>
<sequence>MTGGGAVIVGTLRSAVVPRHGAFDRLEIHQLAAPVISTLLAQTGIAAWEVDELILGNALGAGGNPARLAALQAGLPKLVGGLTIDRQCCSGMDAVLLADALIRAGRCEVVIAGGAESYSRRPMRLRTDPEGGPAIPYDQPPFAPSPEQDPLMPDAADRIAREMNISRQDQDDWAVTSHARAQAAVTRLHDEITVINGVAADPFTRPLTQRLAARAPVLSGTVTKANTAVAADAAAFCLLVSERIAKRLSTPHWRILSGMTLGDDPSLPGIAPVAAIRETLAATGLTPDRLHAIEMMEAFAAQAIACARMTDLPADRINPGGGALARGHPIGASGAINLVRLARELESPGQTGLAAIAAAGGLGTAVVMERIG</sequence>
<evidence type="ECO:0000259" key="6">
    <source>
        <dbReference type="Pfam" id="PF02803"/>
    </source>
</evidence>
<proteinExistence type="inferred from homology"/>
<protein>
    <submittedName>
        <fullName evidence="7">Thiolase family protein</fullName>
    </submittedName>
</protein>
<feature type="domain" description="Thiolase C-terminal" evidence="6">
    <location>
        <begin position="254"/>
        <end position="370"/>
    </location>
</feature>
<feature type="domain" description="Thiolase N-terminal" evidence="5">
    <location>
        <begin position="7"/>
        <end position="242"/>
    </location>
</feature>
<dbReference type="NCBIfam" id="TIGR01930">
    <property type="entry name" value="AcCoA-C-Actrans"/>
    <property type="match status" value="1"/>
</dbReference>
<dbReference type="Proteomes" id="UP000640485">
    <property type="component" value="Unassembled WGS sequence"/>
</dbReference>
<keyword evidence="2 4" id="KW-0808">Transferase</keyword>
<dbReference type="Pfam" id="PF02803">
    <property type="entry name" value="Thiolase_C"/>
    <property type="match status" value="1"/>
</dbReference>
<gene>
    <name evidence="7" type="ORF">JJJ17_18840</name>
</gene>
<evidence type="ECO:0000313" key="8">
    <source>
        <dbReference type="Proteomes" id="UP000640485"/>
    </source>
</evidence>
<dbReference type="InterPro" id="IPR020617">
    <property type="entry name" value="Thiolase_C"/>
</dbReference>
<keyword evidence="8" id="KW-1185">Reference proteome</keyword>
<keyword evidence="3 4" id="KW-0012">Acyltransferase</keyword>
<dbReference type="CDD" id="cd00751">
    <property type="entry name" value="thiolase"/>
    <property type="match status" value="1"/>
</dbReference>
<evidence type="ECO:0000313" key="7">
    <source>
        <dbReference type="EMBL" id="MBK4217990.1"/>
    </source>
</evidence>
<evidence type="ECO:0000256" key="1">
    <source>
        <dbReference type="ARBA" id="ARBA00010982"/>
    </source>
</evidence>
<name>A0A934SIA9_9RHOB</name>
<dbReference type="AlphaFoldDB" id="A0A934SIA9"/>
<evidence type="ECO:0000256" key="2">
    <source>
        <dbReference type="ARBA" id="ARBA00022679"/>
    </source>
</evidence>
<dbReference type="PANTHER" id="PTHR18919">
    <property type="entry name" value="ACETYL-COA C-ACYLTRANSFERASE"/>
    <property type="match status" value="1"/>
</dbReference>
<accession>A0A934SIA9</accession>
<dbReference type="GO" id="GO:0003988">
    <property type="term" value="F:acetyl-CoA C-acyltransferase activity"/>
    <property type="evidence" value="ECO:0007669"/>
    <property type="project" value="UniProtKB-ARBA"/>
</dbReference>
<evidence type="ECO:0000256" key="4">
    <source>
        <dbReference type="RuleBase" id="RU003557"/>
    </source>
</evidence>
<dbReference type="InterPro" id="IPR002155">
    <property type="entry name" value="Thiolase"/>
</dbReference>
<dbReference type="InterPro" id="IPR016039">
    <property type="entry name" value="Thiolase-like"/>
</dbReference>
<organism evidence="7 8">
    <name type="scientific">Paracoccus caeni</name>
    <dbReference type="NCBI Taxonomy" id="657651"/>
    <lineage>
        <taxon>Bacteria</taxon>
        <taxon>Pseudomonadati</taxon>
        <taxon>Pseudomonadota</taxon>
        <taxon>Alphaproteobacteria</taxon>
        <taxon>Rhodobacterales</taxon>
        <taxon>Paracoccaceae</taxon>
        <taxon>Paracoccus</taxon>
    </lineage>
</organism>
<reference evidence="7" key="1">
    <citation type="submission" date="2021-01" db="EMBL/GenBank/DDBJ databases">
        <title>Paracoccus amoyensis sp. nov., isolated from the surface seawater along the coast of Xiamen Island, China.</title>
        <authorList>
            <person name="Lyu L."/>
        </authorList>
    </citation>
    <scope>NUCLEOTIDE SEQUENCE</scope>
    <source>
        <strain evidence="7">MJ17</strain>
    </source>
</reference>
<dbReference type="InterPro" id="IPR020613">
    <property type="entry name" value="Thiolase_CS"/>
</dbReference>
<dbReference type="Gene3D" id="3.40.47.10">
    <property type="match status" value="2"/>
</dbReference>
<dbReference type="Pfam" id="PF00108">
    <property type="entry name" value="Thiolase_N"/>
    <property type="match status" value="1"/>
</dbReference>
<dbReference type="InterPro" id="IPR020616">
    <property type="entry name" value="Thiolase_N"/>
</dbReference>
<comment type="similarity">
    <text evidence="1 4">Belongs to the thiolase-like superfamily. Thiolase family.</text>
</comment>
<dbReference type="PIRSF" id="PIRSF000429">
    <property type="entry name" value="Ac-CoA_Ac_transf"/>
    <property type="match status" value="1"/>
</dbReference>
<evidence type="ECO:0000259" key="5">
    <source>
        <dbReference type="Pfam" id="PF00108"/>
    </source>
</evidence>
<dbReference type="EMBL" id="JAEPRQ010000011">
    <property type="protein sequence ID" value="MBK4217990.1"/>
    <property type="molecule type" value="Genomic_DNA"/>
</dbReference>